<dbReference type="AlphaFoldDB" id="A0A9W4X2N5"/>
<organism evidence="2 3">
    <name type="scientific">Funneliformis geosporum</name>
    <dbReference type="NCBI Taxonomy" id="1117311"/>
    <lineage>
        <taxon>Eukaryota</taxon>
        <taxon>Fungi</taxon>
        <taxon>Fungi incertae sedis</taxon>
        <taxon>Mucoromycota</taxon>
        <taxon>Glomeromycotina</taxon>
        <taxon>Glomeromycetes</taxon>
        <taxon>Glomerales</taxon>
        <taxon>Glomeraceae</taxon>
        <taxon>Funneliformis</taxon>
    </lineage>
</organism>
<feature type="transmembrane region" description="Helical" evidence="1">
    <location>
        <begin position="153"/>
        <end position="173"/>
    </location>
</feature>
<name>A0A9W4X2N5_9GLOM</name>
<protein>
    <submittedName>
        <fullName evidence="2">15916_t:CDS:1</fullName>
    </submittedName>
</protein>
<dbReference type="Proteomes" id="UP001153678">
    <property type="component" value="Unassembled WGS sequence"/>
</dbReference>
<dbReference type="Gene3D" id="1.10.150.50">
    <property type="entry name" value="Transcription Factor, Ets-1"/>
    <property type="match status" value="1"/>
</dbReference>
<dbReference type="OrthoDB" id="2423038at2759"/>
<comment type="caution">
    <text evidence="2">The sequence shown here is derived from an EMBL/GenBank/DDBJ whole genome shotgun (WGS) entry which is preliminary data.</text>
</comment>
<proteinExistence type="predicted"/>
<dbReference type="InterPro" id="IPR013761">
    <property type="entry name" value="SAM/pointed_sf"/>
</dbReference>
<evidence type="ECO:0000313" key="2">
    <source>
        <dbReference type="EMBL" id="CAI2182048.1"/>
    </source>
</evidence>
<keyword evidence="1" id="KW-0472">Membrane</keyword>
<evidence type="ECO:0000313" key="3">
    <source>
        <dbReference type="Proteomes" id="UP001153678"/>
    </source>
</evidence>
<keyword evidence="1" id="KW-1133">Transmembrane helix</keyword>
<dbReference type="EMBL" id="CAMKVN010002658">
    <property type="protein sequence ID" value="CAI2182048.1"/>
    <property type="molecule type" value="Genomic_DNA"/>
</dbReference>
<keyword evidence="3" id="KW-1185">Reference proteome</keyword>
<gene>
    <name evidence="2" type="ORF">FWILDA_LOCUS10387</name>
</gene>
<keyword evidence="1" id="KW-0812">Transmembrane</keyword>
<accession>A0A9W4X2N5</accession>
<evidence type="ECO:0000256" key="1">
    <source>
        <dbReference type="SAM" id="Phobius"/>
    </source>
</evidence>
<sequence length="361" mass="42380">MFLENQELNLDEEDFSLLKNQKISGPNFLLLKKEDLIRCQLKVGPLTTILNLIIEINSGEFSQERLIPCIQDIQKSKWPYSRYFYTFSFEEWSLSHFEDWVLQNYKVPKREVYNRCFFKVIRRIKEDPRTLEEIREIISVLDKKYSLKNETKLFYWIGWGILMSGYPFLGIIYPSEGELRPQKLADPVHICWPRPGTDDPIDKHYAYKEFRDYNEPGFQTAIELLLPTNHRRSESSVILELKCISLVGLLSGVKKRWVENAEYKSLKELDEELEKETEDELLGRKYFYWCKEGKKFKQIVVEELINNGMEQLGRYLKTMQKGKVSNNGSGICDDKIKIVKGKGYLGGVLVVSIGSQRVLTR</sequence>
<reference evidence="2" key="1">
    <citation type="submission" date="2022-08" db="EMBL/GenBank/DDBJ databases">
        <authorList>
            <person name="Kallberg Y."/>
            <person name="Tangrot J."/>
            <person name="Rosling A."/>
        </authorList>
    </citation>
    <scope>NUCLEOTIDE SEQUENCE</scope>
    <source>
        <strain evidence="2">Wild A</strain>
    </source>
</reference>
<feature type="non-terminal residue" evidence="2">
    <location>
        <position position="1"/>
    </location>
</feature>